<evidence type="ECO:0000256" key="21">
    <source>
        <dbReference type="ARBA" id="ARBA00056891"/>
    </source>
</evidence>
<feature type="transmembrane region" description="Helical" evidence="26">
    <location>
        <begin position="207"/>
        <end position="226"/>
    </location>
</feature>
<protein>
    <recommendedName>
        <fullName evidence="22">Sialin</fullName>
    </recommendedName>
    <alternativeName>
        <fullName evidence="25">H(+)/nitrate cotransporter</fullName>
    </alternativeName>
    <alternativeName>
        <fullName evidence="23">H(+)/sialic acid cotransporter</fullName>
    </alternativeName>
    <alternativeName>
        <fullName evidence="24">Vesicular excitatory amino acid transporter</fullName>
    </alternativeName>
</protein>
<organism evidence="29 30">
    <name type="scientific">Helobdella robusta</name>
    <name type="common">Californian leech</name>
    <dbReference type="NCBI Taxonomy" id="6412"/>
    <lineage>
        <taxon>Eukaryota</taxon>
        <taxon>Metazoa</taxon>
        <taxon>Spiralia</taxon>
        <taxon>Lophotrochozoa</taxon>
        <taxon>Annelida</taxon>
        <taxon>Clitellata</taxon>
        <taxon>Hirudinea</taxon>
        <taxon>Rhynchobdellida</taxon>
        <taxon>Glossiphoniidae</taxon>
        <taxon>Helobdella</taxon>
    </lineage>
</organism>
<comment type="catalytic activity">
    <reaction evidence="16">
        <text>L-aspartate(out) = L-aspartate(in)</text>
        <dbReference type="Rhea" id="RHEA:66332"/>
        <dbReference type="ChEBI" id="CHEBI:29991"/>
    </reaction>
    <physiologicalReaction direction="left-to-right" evidence="16">
        <dbReference type="Rhea" id="RHEA:66333"/>
    </physiologicalReaction>
</comment>
<dbReference type="RefSeq" id="XP_009019690.1">
    <property type="nucleotide sequence ID" value="XM_009021442.1"/>
</dbReference>
<dbReference type="InterPro" id="IPR020846">
    <property type="entry name" value="MFS_dom"/>
</dbReference>
<dbReference type="OMA" id="ECEYIQK"/>
<dbReference type="PROSITE" id="PS50850">
    <property type="entry name" value="MFS"/>
    <property type="match status" value="1"/>
</dbReference>
<reference evidence="30" key="1">
    <citation type="submission" date="2012-12" db="EMBL/GenBank/DDBJ databases">
        <authorList>
            <person name="Hellsten U."/>
            <person name="Grimwood J."/>
            <person name="Chapman J.A."/>
            <person name="Shapiro H."/>
            <person name="Aerts A."/>
            <person name="Otillar R.P."/>
            <person name="Terry A.Y."/>
            <person name="Boore J.L."/>
            <person name="Simakov O."/>
            <person name="Marletaz F."/>
            <person name="Cho S.-J."/>
            <person name="Edsinger-Gonzales E."/>
            <person name="Havlak P."/>
            <person name="Kuo D.-H."/>
            <person name="Larsson T."/>
            <person name="Lv J."/>
            <person name="Arendt D."/>
            <person name="Savage R."/>
            <person name="Osoegawa K."/>
            <person name="de Jong P."/>
            <person name="Lindberg D.R."/>
            <person name="Seaver E.C."/>
            <person name="Weisblat D.A."/>
            <person name="Putnam N.H."/>
            <person name="Grigoriev I.V."/>
            <person name="Rokhsar D.S."/>
        </authorList>
    </citation>
    <scope>NUCLEOTIDE SEQUENCE</scope>
</reference>
<evidence type="ECO:0000256" key="10">
    <source>
        <dbReference type="ARBA" id="ARBA00023018"/>
    </source>
</evidence>
<dbReference type="GO" id="GO:0022857">
    <property type="term" value="F:transmembrane transporter activity"/>
    <property type="evidence" value="ECO:0000318"/>
    <property type="project" value="GO_Central"/>
</dbReference>
<evidence type="ECO:0000256" key="6">
    <source>
        <dbReference type="ARBA" id="ARBA00022475"/>
    </source>
</evidence>
<feature type="transmembrane region" description="Helical" evidence="26">
    <location>
        <begin position="180"/>
        <end position="200"/>
    </location>
</feature>
<evidence type="ECO:0000256" key="7">
    <source>
        <dbReference type="ARBA" id="ARBA00022692"/>
    </source>
</evidence>
<evidence type="ECO:0000313" key="29">
    <source>
        <dbReference type="EnsemblMetazoa" id="HelroP65417"/>
    </source>
</evidence>
<evidence type="ECO:0000256" key="3">
    <source>
        <dbReference type="ARBA" id="ARBA00004638"/>
    </source>
</evidence>
<comment type="catalytic activity">
    <reaction evidence="20">
        <text>D-glucuronate(out) + H(+)(out) = D-glucuronate(in) + H(+)(in)</text>
        <dbReference type="Rhea" id="RHEA:72591"/>
        <dbReference type="ChEBI" id="CHEBI:15378"/>
        <dbReference type="ChEBI" id="CHEBI:58720"/>
    </reaction>
    <physiologicalReaction direction="left-to-right" evidence="20">
        <dbReference type="Rhea" id="RHEA:72592"/>
    </physiologicalReaction>
</comment>
<dbReference type="PANTHER" id="PTHR11662:SF455">
    <property type="entry name" value="GH23975P"/>
    <property type="match status" value="1"/>
</dbReference>
<gene>
    <name evidence="29" type="primary">20213773</name>
    <name evidence="28" type="ORF">HELRODRAFT_65417</name>
</gene>
<evidence type="ECO:0000256" key="18">
    <source>
        <dbReference type="ARBA" id="ARBA00051403"/>
    </source>
</evidence>
<feature type="transmembrane region" description="Helical" evidence="26">
    <location>
        <begin position="35"/>
        <end position="68"/>
    </location>
</feature>
<comment type="catalytic activity">
    <reaction evidence="19">
        <text>L-glutamate(out) = L-glutamate(in)</text>
        <dbReference type="Rhea" id="RHEA:66336"/>
        <dbReference type="ChEBI" id="CHEBI:29985"/>
    </reaction>
    <physiologicalReaction direction="left-to-right" evidence="19">
        <dbReference type="Rhea" id="RHEA:66337"/>
    </physiologicalReaction>
</comment>
<keyword evidence="13" id="KW-0458">Lysosome</keyword>
<feature type="domain" description="Major facilitator superfamily (MFS) profile" evidence="27">
    <location>
        <begin position="33"/>
        <end position="461"/>
    </location>
</feature>
<dbReference type="Pfam" id="PF07690">
    <property type="entry name" value="MFS_1"/>
    <property type="match status" value="1"/>
</dbReference>
<dbReference type="InterPro" id="IPR011701">
    <property type="entry name" value="MFS"/>
</dbReference>
<feature type="transmembrane region" description="Helical" evidence="26">
    <location>
        <begin position="347"/>
        <end position="365"/>
    </location>
</feature>
<evidence type="ECO:0000256" key="22">
    <source>
        <dbReference type="ARBA" id="ARBA00069713"/>
    </source>
</evidence>
<dbReference type="OrthoDB" id="2985014at2759"/>
<evidence type="ECO:0000256" key="11">
    <source>
        <dbReference type="ARBA" id="ARBA00023136"/>
    </source>
</evidence>
<evidence type="ECO:0000259" key="27">
    <source>
        <dbReference type="PROSITE" id="PS50850"/>
    </source>
</evidence>
<dbReference type="FunCoup" id="T1FY75">
    <property type="interactions" value="5"/>
</dbReference>
<keyword evidence="12" id="KW-0325">Glycoprotein</keyword>
<dbReference type="EMBL" id="KB096742">
    <property type="protein sequence ID" value="ESO02282.1"/>
    <property type="molecule type" value="Genomic_DNA"/>
</dbReference>
<dbReference type="eggNOG" id="KOG2532">
    <property type="taxonomic scope" value="Eukaryota"/>
</dbReference>
<keyword evidence="10" id="KW-0770">Synapse</keyword>
<dbReference type="GO" id="GO:0005765">
    <property type="term" value="C:lysosomal membrane"/>
    <property type="evidence" value="ECO:0007669"/>
    <property type="project" value="UniProtKB-SubCell"/>
</dbReference>
<keyword evidence="5" id="KW-0813">Transport</keyword>
<dbReference type="GO" id="GO:0016323">
    <property type="term" value="C:basolateral plasma membrane"/>
    <property type="evidence" value="ECO:0007669"/>
    <property type="project" value="UniProtKB-SubCell"/>
</dbReference>
<dbReference type="EnsemblMetazoa" id="HelroT65417">
    <property type="protein sequence ID" value="HelroP65417"/>
    <property type="gene ID" value="HelroG65417"/>
</dbReference>
<evidence type="ECO:0000256" key="26">
    <source>
        <dbReference type="SAM" id="Phobius"/>
    </source>
</evidence>
<dbReference type="AlphaFoldDB" id="T1FY75"/>
<comment type="catalytic activity">
    <reaction evidence="15">
        <text>2 nitrate(out) + H(+)(out) = 2 nitrate(in) + H(+)(in)</text>
        <dbReference type="Rhea" id="RHEA:71539"/>
        <dbReference type="ChEBI" id="CHEBI:15378"/>
        <dbReference type="ChEBI" id="CHEBI:17632"/>
    </reaction>
    <physiologicalReaction direction="left-to-right" evidence="15">
        <dbReference type="Rhea" id="RHEA:71540"/>
    </physiologicalReaction>
</comment>
<comment type="catalytic activity">
    <reaction evidence="18">
        <text>N-acetyl-L-aspartyl-L-glutamate(out) = N-acetyl-L-aspartyl-L-glutamate(in)</text>
        <dbReference type="Rhea" id="RHEA:72599"/>
        <dbReference type="ChEBI" id="CHEBI:76931"/>
    </reaction>
    <physiologicalReaction direction="left-to-right" evidence="18">
        <dbReference type="Rhea" id="RHEA:72600"/>
    </physiologicalReaction>
</comment>
<evidence type="ECO:0000256" key="25">
    <source>
        <dbReference type="ARBA" id="ARBA00081925"/>
    </source>
</evidence>
<feature type="transmembrane region" description="Helical" evidence="26">
    <location>
        <begin position="305"/>
        <end position="326"/>
    </location>
</feature>
<evidence type="ECO:0000256" key="15">
    <source>
        <dbReference type="ARBA" id="ARBA00050101"/>
    </source>
</evidence>
<evidence type="ECO:0000256" key="8">
    <source>
        <dbReference type="ARBA" id="ARBA00022847"/>
    </source>
</evidence>
<evidence type="ECO:0000256" key="2">
    <source>
        <dbReference type="ARBA" id="ARBA00004554"/>
    </source>
</evidence>
<dbReference type="STRING" id="6412.T1FY75"/>
<evidence type="ECO:0000256" key="17">
    <source>
        <dbReference type="ARBA" id="ARBA00050625"/>
    </source>
</evidence>
<evidence type="ECO:0000256" key="4">
    <source>
        <dbReference type="ARBA" id="ARBA00004656"/>
    </source>
</evidence>
<evidence type="ECO:0000256" key="9">
    <source>
        <dbReference type="ARBA" id="ARBA00022989"/>
    </source>
</evidence>
<dbReference type="InterPro" id="IPR036259">
    <property type="entry name" value="MFS_trans_sf"/>
</dbReference>
<evidence type="ECO:0000256" key="19">
    <source>
        <dbReference type="ARBA" id="ARBA00051447"/>
    </source>
</evidence>
<dbReference type="FunFam" id="1.20.1250.20:FF:000003">
    <property type="entry name" value="Solute carrier family 17 member 3"/>
    <property type="match status" value="1"/>
</dbReference>
<dbReference type="CDD" id="cd17318">
    <property type="entry name" value="MFS_SLC17"/>
    <property type="match status" value="1"/>
</dbReference>
<comment type="subcellular location">
    <subcellularLocation>
        <location evidence="2">Basolateral cell membrane</location>
        <topology evidence="2">Multi-pass membrane protein</topology>
    </subcellularLocation>
    <subcellularLocation>
        <location evidence="3">Cytoplasmic vesicle</location>
        <location evidence="3">Secretory vesicle membrane</location>
        <topology evidence="3">Multi-pass membrane protein</topology>
    </subcellularLocation>
    <subcellularLocation>
        <location evidence="1">Cytoplasmic vesicle</location>
        <location evidence="1">Secretory vesicle</location>
        <location evidence="1">Synaptic vesicle membrane</location>
    </subcellularLocation>
    <subcellularLocation>
        <location evidence="4">Lysosome membrane</location>
    </subcellularLocation>
</comment>
<dbReference type="GO" id="GO:0015293">
    <property type="term" value="F:symporter activity"/>
    <property type="evidence" value="ECO:0007669"/>
    <property type="project" value="UniProtKB-KW"/>
</dbReference>
<feature type="transmembrane region" description="Helical" evidence="26">
    <location>
        <begin position="435"/>
        <end position="456"/>
    </location>
</feature>
<feature type="transmembrane region" description="Helical" evidence="26">
    <location>
        <begin position="402"/>
        <end position="423"/>
    </location>
</feature>
<dbReference type="EMBL" id="AMQM01000833">
    <property type="status" value="NOT_ANNOTATED_CDS"/>
    <property type="molecule type" value="Genomic_DNA"/>
</dbReference>
<dbReference type="PANTHER" id="PTHR11662">
    <property type="entry name" value="SOLUTE CARRIER FAMILY 17"/>
    <property type="match status" value="1"/>
</dbReference>
<keyword evidence="9 26" id="KW-1133">Transmembrane helix</keyword>
<dbReference type="HOGENOM" id="CLU_001265_5_0_1"/>
<dbReference type="InParanoid" id="T1FY75"/>
<dbReference type="Gene3D" id="1.20.1250.20">
    <property type="entry name" value="MFS general substrate transporter like domains"/>
    <property type="match status" value="2"/>
</dbReference>
<dbReference type="GO" id="GO:0046942">
    <property type="term" value="P:carboxylic acid transport"/>
    <property type="evidence" value="ECO:0007669"/>
    <property type="project" value="UniProtKB-ARBA"/>
</dbReference>
<feature type="transmembrane region" description="Helical" evidence="26">
    <location>
        <begin position="371"/>
        <end position="390"/>
    </location>
</feature>
<evidence type="ECO:0000256" key="5">
    <source>
        <dbReference type="ARBA" id="ARBA00022448"/>
    </source>
</evidence>
<reference evidence="28 30" key="2">
    <citation type="journal article" date="2013" name="Nature">
        <title>Insights into bilaterian evolution from three spiralian genomes.</title>
        <authorList>
            <person name="Simakov O."/>
            <person name="Marletaz F."/>
            <person name="Cho S.J."/>
            <person name="Edsinger-Gonzales E."/>
            <person name="Havlak P."/>
            <person name="Hellsten U."/>
            <person name="Kuo D.H."/>
            <person name="Larsson T."/>
            <person name="Lv J."/>
            <person name="Arendt D."/>
            <person name="Savage R."/>
            <person name="Osoegawa K."/>
            <person name="de Jong P."/>
            <person name="Grimwood J."/>
            <person name="Chapman J.A."/>
            <person name="Shapiro H."/>
            <person name="Aerts A."/>
            <person name="Otillar R.P."/>
            <person name="Terry A.Y."/>
            <person name="Boore J.L."/>
            <person name="Grigoriev I.V."/>
            <person name="Lindberg D.R."/>
            <person name="Seaver E.C."/>
            <person name="Weisblat D.A."/>
            <person name="Putnam N.H."/>
            <person name="Rokhsar D.S."/>
        </authorList>
    </citation>
    <scope>NUCLEOTIDE SEQUENCE</scope>
</reference>
<sequence>MGNENSDEKIAIKRFFSRDSSNENLSKKCQIPKRYILSFMGFLGFCNLYCMRTNLSVAIVAMVSNYTVLQSGTNVTKSDFQWDSQTRGLLLASFFWGYAITQLPGGWLASCIGGRNLYGAGVLSTGILTLLTPVASYAGFQLLIVVRFLEGLFEGVTYPSMHTIWSKWAPPLECSKLSSFSLSGSYFGMMLALPVSGLLAHFIRWEAIFYFFGTCALVWVVLWFMLITEYPEEHPSITPQELNYLNETIGMSYMQKQKFPIPWKSLFTSLPLYAITVSHFSENWGFYTMMTELPTFLNDLVDYNLYQIGMLSAIPYLVMSITIICGGQLADYLRSKRLLSTVAVRKVFNCTAFLCQALLITTMTFIMTPASVVICLTLAIGMGGFAWSGFSANMLDIAPQASIVMGISNTFASIPGIIAPVVAGSIVQNNALVEWKMVFLLIAVIYLFGAIFYGIFASSKLQQWAEPKIIDIRDNLSTAPTEYELGHEEIK</sequence>
<keyword evidence="8" id="KW-0769">Symport</keyword>
<feature type="transmembrane region" description="Helical" evidence="26">
    <location>
        <begin position="88"/>
        <end position="110"/>
    </location>
</feature>
<keyword evidence="11 26" id="KW-0472">Membrane</keyword>
<comment type="function">
    <text evidence="21">Receptor for CM101, a polysaccharide produced by group B Streptococcus with antipathoangiogenic properties.</text>
</comment>
<feature type="transmembrane region" description="Helical" evidence="26">
    <location>
        <begin position="117"/>
        <end position="140"/>
    </location>
</feature>
<keyword evidence="30" id="KW-1185">Reference proteome</keyword>
<comment type="catalytic activity">
    <reaction evidence="17">
        <text>N-acetylneuraminate(in) + H(+)(in) = N-acetylneuraminate(out) + H(+)(out)</text>
        <dbReference type="Rhea" id="RHEA:28987"/>
        <dbReference type="ChEBI" id="CHEBI:15378"/>
        <dbReference type="ChEBI" id="CHEBI:35418"/>
    </reaction>
    <physiologicalReaction direction="right-to-left" evidence="17">
        <dbReference type="Rhea" id="RHEA:28989"/>
    </physiologicalReaction>
</comment>
<evidence type="ECO:0000313" key="30">
    <source>
        <dbReference type="Proteomes" id="UP000015101"/>
    </source>
</evidence>
<proteinExistence type="predicted"/>
<evidence type="ECO:0000256" key="24">
    <source>
        <dbReference type="ARBA" id="ARBA00081195"/>
    </source>
</evidence>
<evidence type="ECO:0000256" key="14">
    <source>
        <dbReference type="ARBA" id="ARBA00023329"/>
    </source>
</evidence>
<dbReference type="GeneID" id="20213773"/>
<evidence type="ECO:0000256" key="12">
    <source>
        <dbReference type="ARBA" id="ARBA00023180"/>
    </source>
</evidence>
<dbReference type="KEGG" id="hro:HELRODRAFT_65417"/>
<dbReference type="GO" id="GO:0030672">
    <property type="term" value="C:synaptic vesicle membrane"/>
    <property type="evidence" value="ECO:0007669"/>
    <property type="project" value="UniProtKB-SubCell"/>
</dbReference>
<evidence type="ECO:0000256" key="16">
    <source>
        <dbReference type="ARBA" id="ARBA00050554"/>
    </source>
</evidence>
<dbReference type="GO" id="GO:0016020">
    <property type="term" value="C:membrane"/>
    <property type="evidence" value="ECO:0000318"/>
    <property type="project" value="GO_Central"/>
</dbReference>
<keyword evidence="14" id="KW-0968">Cytoplasmic vesicle</keyword>
<reference evidence="29" key="3">
    <citation type="submission" date="2015-06" db="UniProtKB">
        <authorList>
            <consortium name="EnsemblMetazoa"/>
        </authorList>
    </citation>
    <scope>IDENTIFICATION</scope>
</reference>
<accession>T1FY75</accession>
<evidence type="ECO:0000313" key="28">
    <source>
        <dbReference type="EMBL" id="ESO02282.1"/>
    </source>
</evidence>
<evidence type="ECO:0000256" key="20">
    <source>
        <dbReference type="ARBA" id="ARBA00051612"/>
    </source>
</evidence>
<dbReference type="FunFam" id="1.20.1250.20:FF:000067">
    <property type="entry name" value="sialin isoform X2"/>
    <property type="match status" value="1"/>
</dbReference>
<dbReference type="CTD" id="20213773"/>
<keyword evidence="7 26" id="KW-0812">Transmembrane</keyword>
<dbReference type="Proteomes" id="UP000015101">
    <property type="component" value="Unassembled WGS sequence"/>
</dbReference>
<evidence type="ECO:0000256" key="23">
    <source>
        <dbReference type="ARBA" id="ARBA00080244"/>
    </source>
</evidence>
<dbReference type="InterPro" id="IPR050382">
    <property type="entry name" value="MFS_Na/Anion_cotransporter"/>
</dbReference>
<name>T1FY75_HELRO</name>
<evidence type="ECO:0000256" key="1">
    <source>
        <dbReference type="ARBA" id="ARBA00004432"/>
    </source>
</evidence>
<keyword evidence="6" id="KW-1003">Cell membrane</keyword>
<dbReference type="SUPFAM" id="SSF103473">
    <property type="entry name" value="MFS general substrate transporter"/>
    <property type="match status" value="1"/>
</dbReference>
<evidence type="ECO:0000256" key="13">
    <source>
        <dbReference type="ARBA" id="ARBA00023228"/>
    </source>
</evidence>